<dbReference type="InterPro" id="IPR018061">
    <property type="entry name" value="Retropepsins"/>
</dbReference>
<gene>
    <name evidence="6" type="ORF">LUZ63_018945</name>
</gene>
<dbReference type="Pfam" id="PF00077">
    <property type="entry name" value="RVP"/>
    <property type="match status" value="1"/>
</dbReference>
<evidence type="ECO:0000313" key="7">
    <source>
        <dbReference type="Proteomes" id="UP001151287"/>
    </source>
</evidence>
<dbReference type="GO" id="GO:0006508">
    <property type="term" value="P:proteolysis"/>
    <property type="evidence" value="ECO:0007669"/>
    <property type="project" value="InterPro"/>
</dbReference>
<dbReference type="SUPFAM" id="SSF57756">
    <property type="entry name" value="Retrovirus zinc finger-like domains"/>
    <property type="match status" value="1"/>
</dbReference>
<evidence type="ECO:0008006" key="8">
    <source>
        <dbReference type="Google" id="ProtNLM"/>
    </source>
</evidence>
<dbReference type="OrthoDB" id="1744333at2759"/>
<dbReference type="InterPro" id="IPR000477">
    <property type="entry name" value="RT_dom"/>
</dbReference>
<dbReference type="InterPro" id="IPR043502">
    <property type="entry name" value="DNA/RNA_pol_sf"/>
</dbReference>
<dbReference type="PANTHER" id="PTHR24559:SF444">
    <property type="entry name" value="REVERSE TRANSCRIPTASE DOMAIN-CONTAINING PROTEIN"/>
    <property type="match status" value="1"/>
</dbReference>
<dbReference type="Pfam" id="PF00078">
    <property type="entry name" value="RVT_1"/>
    <property type="match status" value="1"/>
</dbReference>
<dbReference type="PANTHER" id="PTHR24559">
    <property type="entry name" value="TRANSPOSON TY3-I GAG-POL POLYPROTEIN"/>
    <property type="match status" value="1"/>
</dbReference>
<dbReference type="InterPro" id="IPR036875">
    <property type="entry name" value="Znf_CCHC_sf"/>
</dbReference>
<dbReference type="Pfam" id="PF22909">
    <property type="entry name" value="Caulimovir_coat_dom"/>
    <property type="match status" value="1"/>
</dbReference>
<evidence type="ECO:0000256" key="1">
    <source>
        <dbReference type="ARBA" id="ARBA00022801"/>
    </source>
</evidence>
<dbReference type="Pfam" id="PF00098">
    <property type="entry name" value="zf-CCHC"/>
    <property type="match status" value="1"/>
</dbReference>
<feature type="domain" description="CCHC-type" evidence="4">
    <location>
        <begin position="676"/>
        <end position="692"/>
    </location>
</feature>
<dbReference type="Gene3D" id="2.40.70.10">
    <property type="entry name" value="Acid Proteases"/>
    <property type="match status" value="1"/>
</dbReference>
<dbReference type="SMART" id="SM00343">
    <property type="entry name" value="ZnF_C2HC"/>
    <property type="match status" value="1"/>
</dbReference>
<dbReference type="Gene3D" id="3.30.70.270">
    <property type="match status" value="1"/>
</dbReference>
<dbReference type="InterPro" id="IPR053134">
    <property type="entry name" value="RNA-dir_DNA_polymerase"/>
</dbReference>
<accession>A0A9Q0HJ88</accession>
<evidence type="ECO:0000256" key="3">
    <source>
        <dbReference type="SAM" id="Coils"/>
    </source>
</evidence>
<dbReference type="GO" id="GO:0004190">
    <property type="term" value="F:aspartic-type endopeptidase activity"/>
    <property type="evidence" value="ECO:0007669"/>
    <property type="project" value="InterPro"/>
</dbReference>
<dbReference type="Gene3D" id="4.10.60.10">
    <property type="entry name" value="Zinc finger, CCHC-type"/>
    <property type="match status" value="1"/>
</dbReference>
<keyword evidence="2" id="KW-0862">Zinc</keyword>
<dbReference type="SUPFAM" id="SSF56672">
    <property type="entry name" value="DNA/RNA polymerases"/>
    <property type="match status" value="1"/>
</dbReference>
<proteinExistence type="predicted"/>
<dbReference type="SUPFAM" id="SSF50630">
    <property type="entry name" value="Acid proteases"/>
    <property type="match status" value="1"/>
</dbReference>
<dbReference type="InterPro" id="IPR021109">
    <property type="entry name" value="Peptidase_aspartic_dom_sf"/>
</dbReference>
<dbReference type="EMBL" id="JAMQYH010000005">
    <property type="protein sequence ID" value="KAJ1687555.1"/>
    <property type="molecule type" value="Genomic_DNA"/>
</dbReference>
<dbReference type="Proteomes" id="UP001151287">
    <property type="component" value="Unassembled WGS sequence"/>
</dbReference>
<dbReference type="Gene3D" id="3.10.10.10">
    <property type="entry name" value="HIV Type 1 Reverse Transcriptase, subunit A, domain 1"/>
    <property type="match status" value="1"/>
</dbReference>
<dbReference type="GO" id="GO:0008270">
    <property type="term" value="F:zinc ion binding"/>
    <property type="evidence" value="ECO:0007669"/>
    <property type="project" value="UniProtKB-KW"/>
</dbReference>
<dbReference type="CDD" id="cd01647">
    <property type="entry name" value="RT_LTR"/>
    <property type="match status" value="1"/>
</dbReference>
<keyword evidence="3" id="KW-0175">Coiled coil</keyword>
<keyword evidence="2" id="KW-0479">Metal-binding</keyword>
<organism evidence="6 7">
    <name type="scientific">Rhynchospora breviuscula</name>
    <dbReference type="NCBI Taxonomy" id="2022672"/>
    <lineage>
        <taxon>Eukaryota</taxon>
        <taxon>Viridiplantae</taxon>
        <taxon>Streptophyta</taxon>
        <taxon>Embryophyta</taxon>
        <taxon>Tracheophyta</taxon>
        <taxon>Spermatophyta</taxon>
        <taxon>Magnoliopsida</taxon>
        <taxon>Liliopsida</taxon>
        <taxon>Poales</taxon>
        <taxon>Cyperaceae</taxon>
        <taxon>Cyperoideae</taxon>
        <taxon>Rhynchosporeae</taxon>
        <taxon>Rhynchospora</taxon>
    </lineage>
</organism>
<evidence type="ECO:0000256" key="2">
    <source>
        <dbReference type="PROSITE-ProRule" id="PRU00047"/>
    </source>
</evidence>
<dbReference type="InterPro" id="IPR043128">
    <property type="entry name" value="Rev_trsase/Diguanyl_cyclase"/>
</dbReference>
<keyword evidence="7" id="KW-1185">Reference proteome</keyword>
<dbReference type="PROSITE" id="PS50158">
    <property type="entry name" value="ZF_CCHC"/>
    <property type="match status" value="1"/>
</dbReference>
<reference evidence="6" key="1">
    <citation type="journal article" date="2022" name="Cell">
        <title>Repeat-based holocentromeres influence genome architecture and karyotype evolution.</title>
        <authorList>
            <person name="Hofstatter P.G."/>
            <person name="Thangavel G."/>
            <person name="Lux T."/>
            <person name="Neumann P."/>
            <person name="Vondrak T."/>
            <person name="Novak P."/>
            <person name="Zhang M."/>
            <person name="Costa L."/>
            <person name="Castellani M."/>
            <person name="Scott A."/>
            <person name="Toegelov H."/>
            <person name="Fuchs J."/>
            <person name="Mata-Sucre Y."/>
            <person name="Dias Y."/>
            <person name="Vanzela A.L.L."/>
            <person name="Huettel B."/>
            <person name="Almeida C.C.S."/>
            <person name="Simkova H."/>
            <person name="Souza G."/>
            <person name="Pedrosa-Harand A."/>
            <person name="Macas J."/>
            <person name="Mayer K.F.X."/>
            <person name="Houben A."/>
            <person name="Marques A."/>
        </authorList>
    </citation>
    <scope>NUCLEOTIDE SEQUENCE</scope>
    <source>
        <strain evidence="6">RhyBre1mFocal</strain>
    </source>
</reference>
<evidence type="ECO:0000313" key="6">
    <source>
        <dbReference type="EMBL" id="KAJ1687555.1"/>
    </source>
</evidence>
<dbReference type="GO" id="GO:0003676">
    <property type="term" value="F:nucleic acid binding"/>
    <property type="evidence" value="ECO:0007669"/>
    <property type="project" value="InterPro"/>
</dbReference>
<sequence length="1368" mass="157733">MDLSSGMQLAYTAPDMTLSINDFRNYIQLVIQTHGYEGWQGGESNLLLSRSLIGRLSNTSHNNFRYNIQHVADHLTSRGMQAIPGQARTTEELQGQQWIVRPAVISQIQNPQKARIRARTDGSLLVNFTGYTTTTPGNESTHDHDDEEIEQEYVNLLTDNEDWYDEDWYDNDGNWFEQGWPPYPDPEFSDPEEFSEANSEELGNDDSLFGRWFLAILGAEQAEPTIEMLEPINPYQWFAVEQMDSEDELVQMTFAEFNWLETIEAEIEWSKEQALMMTCQWDESDGEVEDDLLSTVQFLSQLNTPADRGEDLLSLLAQGGGKGVSLPNPQIKWDEYPSETIYMLEEMEYPQFKKLKKKVETVLSTTESSFTRVTPEPIMGPAMYPPGSRQPQGLQVPEIRARLDNIRGRYARQMNEKFNLPTAQVSQGVIMVLPEDIGLYSDVISRWESITLNLINEKNWADNKSKVNYIENLLGETEKKTWIQWRMAYPTEYEELVNIADDPQNVISQIRRMFLLEDPTTGSTEEQDRAYNDLERLSCHNVKDLFDYINDYKILAVKSGRMFISTELSTKFFRKMPPIIGGEIEKAFAEKYPGHTVGIIPRIHFTYQYLAEQCKRVALQRSLKDLSFCSRIPVPGYYQKNKKHGLRKAKTYRGKPHDTHIRVFKRKHADKVRKCKCFICGEEGHFARNCTNKKGNIARAAIFENLNLEDDWDVLSVDQNEPDSDAISSFSEGEGNSHSLIAGINEVPYETAMMMTNEEISWRVTIPIPQEIKNCAHQWEDNSSVAQEFIRCLFCKEHTNPRMRAHCNWCHLTVCPICSRFNLGRRLIIQRSKPQYDNKDTLINELMGYTNFLLAENQRLKERIEELEMGKDLSEMRDPKKGKTPELILEEEDSEEEAIEKCHQKLEGVIIKMLTDKDEYISTQVPDPRKGKRILNRLYNIELIMEIPGVEKFKIQAILDTGATVCCVDQSAVPKEALEPSAYPIQINGVNSSQIANQKLRGGIMVIEENRFKISFTYAFLMEQRDVIQMLIGCNFIRAMQEGLRIEGQMVTFYKNVTIIATKVDAEVAASAAVEELDLSELEYLEIQRITAYSCGEESQKFQENFQPLLERLKEHGYIGENPLRHWEKNQVKCKLDIINPDITVQDKPLKYVTPAMKEQFDKHVKVLLKIGVIRPSKSRHRFMAMMVNSGTSIDPKTGAEIKGKERMVFNYRTLNDNTHKDQYSLPGINTILKKVGNSRIYSKFDLKSGFHQVTMDPESIEWTTFVVPNGLYEWLVMPFGLKNAPAIFQRKMDDYFRGKEDFIAVYIDDILVFSENEKQHAKHLEAMLSICEKWGLVLSPTKMKIAIQEIEFLVQLLEIERLNFSHI</sequence>
<dbReference type="PROSITE" id="PS00141">
    <property type="entry name" value="ASP_PROTEASE"/>
    <property type="match status" value="1"/>
</dbReference>
<protein>
    <recommendedName>
        <fullName evidence="8">Reverse transcriptase</fullName>
    </recommendedName>
</protein>
<feature type="coiled-coil region" evidence="3">
    <location>
        <begin position="850"/>
        <end position="877"/>
    </location>
</feature>
<feature type="domain" description="Reverse transcriptase" evidence="5">
    <location>
        <begin position="1176"/>
        <end position="1358"/>
    </location>
</feature>
<dbReference type="InterPro" id="IPR001878">
    <property type="entry name" value="Znf_CCHC"/>
</dbReference>
<keyword evidence="2" id="KW-0863">Zinc-finger</keyword>
<comment type="caution">
    <text evidence="6">The sequence shown here is derived from an EMBL/GenBank/DDBJ whole genome shotgun (WGS) entry which is preliminary data.</text>
</comment>
<evidence type="ECO:0000259" key="4">
    <source>
        <dbReference type="PROSITE" id="PS50158"/>
    </source>
</evidence>
<evidence type="ECO:0000259" key="5">
    <source>
        <dbReference type="PROSITE" id="PS50878"/>
    </source>
</evidence>
<keyword evidence="1" id="KW-0378">Hydrolase</keyword>
<name>A0A9Q0HJ88_9POAL</name>
<dbReference type="PROSITE" id="PS50878">
    <property type="entry name" value="RT_POL"/>
    <property type="match status" value="1"/>
</dbReference>
<dbReference type="InterPro" id="IPR001969">
    <property type="entry name" value="Aspartic_peptidase_AS"/>
</dbReference>